<keyword evidence="2" id="KW-1185">Reference proteome</keyword>
<evidence type="ECO:0000313" key="2">
    <source>
        <dbReference type="Proteomes" id="UP000199494"/>
    </source>
</evidence>
<gene>
    <name evidence="1" type="ORF">SAMN05421630_106271</name>
</gene>
<accession>A0A222VXP2</accession>
<dbReference type="InterPro" id="IPR036702">
    <property type="entry name" value="ComB-like_sf"/>
</dbReference>
<dbReference type="EMBL" id="FMZE01000006">
    <property type="protein sequence ID" value="SDD17993.1"/>
    <property type="molecule type" value="Genomic_DNA"/>
</dbReference>
<dbReference type="GO" id="GO:0050532">
    <property type="term" value="F:2-phosphosulfolactate phosphatase activity"/>
    <property type="evidence" value="ECO:0007669"/>
    <property type="project" value="InterPro"/>
</dbReference>
<dbReference type="STRING" id="530584.SAMN05421630_106271"/>
<dbReference type="GO" id="GO:0000287">
    <property type="term" value="F:magnesium ion binding"/>
    <property type="evidence" value="ECO:0007669"/>
    <property type="project" value="InterPro"/>
</dbReference>
<dbReference type="SUPFAM" id="SSF142823">
    <property type="entry name" value="ComB-like"/>
    <property type="match status" value="1"/>
</dbReference>
<proteinExistence type="predicted"/>
<reference evidence="1 2" key="1">
    <citation type="submission" date="2016-10" db="EMBL/GenBank/DDBJ databases">
        <authorList>
            <person name="de Groot N.N."/>
        </authorList>
    </citation>
    <scope>NUCLEOTIDE SEQUENCE [LARGE SCALE GENOMIC DNA]</scope>
    <source>
        <strain evidence="1 2">CGMCC 4.5506</strain>
    </source>
</reference>
<protein>
    <submittedName>
        <fullName evidence="1">2-phosphosulfolactate phosphatase</fullName>
    </submittedName>
</protein>
<dbReference type="Gene3D" id="3.90.1560.10">
    <property type="entry name" value="ComB-like"/>
    <property type="match status" value="1"/>
</dbReference>
<dbReference type="RefSeq" id="WP_091806042.1">
    <property type="nucleotide sequence ID" value="NZ_CP016353.1"/>
</dbReference>
<name>A0A222VXP2_9PSEU</name>
<dbReference type="AlphaFoldDB" id="A0A222VXP2"/>
<dbReference type="KEGG" id="pmad:BAY61_31010"/>
<evidence type="ECO:0000313" key="1">
    <source>
        <dbReference type="EMBL" id="SDD17993.1"/>
    </source>
</evidence>
<dbReference type="Pfam" id="PF04029">
    <property type="entry name" value="2-ph_phosp"/>
    <property type="match status" value="1"/>
</dbReference>
<organism evidence="1 2">
    <name type="scientific">Prauserella marina</name>
    <dbReference type="NCBI Taxonomy" id="530584"/>
    <lineage>
        <taxon>Bacteria</taxon>
        <taxon>Bacillati</taxon>
        <taxon>Actinomycetota</taxon>
        <taxon>Actinomycetes</taxon>
        <taxon>Pseudonocardiales</taxon>
        <taxon>Pseudonocardiaceae</taxon>
        <taxon>Prauserella</taxon>
    </lineage>
</organism>
<sequence>MSPFSQHEYQVRCEWGLAGAREITRDAAITAVVDVLSFTTTLTVAADRGVAVFPYPWRDSTAAEFARSNDAVLAVGRSRAGFGEVSLSPETVRSADGLSRLVLPSPNGATIARAVARTGSQVIGVSLRNAKAAAAWTVGRLATMGLGSPVTVIAAGEQWADGALRPAIEDLWGAGAFIEALAASMERSTPEVLSPEARGAVAAYRDVAPELPGRLHDCASGRDLVASGFAGDVEVAGEVDQSDVVPVLHDAVFRTAPP</sequence>
<dbReference type="OrthoDB" id="8588453at2"/>
<dbReference type="Proteomes" id="UP000199494">
    <property type="component" value="Unassembled WGS sequence"/>
</dbReference>
<dbReference type="InterPro" id="IPR005238">
    <property type="entry name" value="ComB-like"/>
</dbReference>